<dbReference type="EMBL" id="BTRK01000006">
    <property type="protein sequence ID" value="GMR61414.1"/>
    <property type="molecule type" value="Genomic_DNA"/>
</dbReference>
<accession>A0AAN5DE22</accession>
<gene>
    <name evidence="1" type="ORF">PMAYCL1PPCAC_31609</name>
</gene>
<reference evidence="2" key="1">
    <citation type="submission" date="2022-10" db="EMBL/GenBank/DDBJ databases">
        <title>Genome assembly of Pristionchus species.</title>
        <authorList>
            <person name="Yoshida K."/>
            <person name="Sommer R.J."/>
        </authorList>
    </citation>
    <scope>NUCLEOTIDE SEQUENCE [LARGE SCALE GENOMIC DNA]</scope>
    <source>
        <strain evidence="2">RS5460</strain>
    </source>
</reference>
<feature type="non-terminal residue" evidence="1">
    <location>
        <position position="1"/>
    </location>
</feature>
<dbReference type="Proteomes" id="UP001328107">
    <property type="component" value="Unassembled WGS sequence"/>
</dbReference>
<comment type="caution">
    <text evidence="1">The sequence shown here is derived from an EMBL/GenBank/DDBJ whole genome shotgun (WGS) entry which is preliminary data.</text>
</comment>
<dbReference type="AlphaFoldDB" id="A0AAN5DE22"/>
<keyword evidence="2" id="KW-1185">Reference proteome</keyword>
<protein>
    <submittedName>
        <fullName evidence="1">Uncharacterized protein</fullName>
    </submittedName>
</protein>
<proteinExistence type="predicted"/>
<evidence type="ECO:0000313" key="1">
    <source>
        <dbReference type="EMBL" id="GMR61414.1"/>
    </source>
</evidence>
<organism evidence="1 2">
    <name type="scientific">Pristionchus mayeri</name>
    <dbReference type="NCBI Taxonomy" id="1317129"/>
    <lineage>
        <taxon>Eukaryota</taxon>
        <taxon>Metazoa</taxon>
        <taxon>Ecdysozoa</taxon>
        <taxon>Nematoda</taxon>
        <taxon>Chromadorea</taxon>
        <taxon>Rhabditida</taxon>
        <taxon>Rhabditina</taxon>
        <taxon>Diplogasteromorpha</taxon>
        <taxon>Diplogasteroidea</taxon>
        <taxon>Neodiplogasteridae</taxon>
        <taxon>Pristionchus</taxon>
    </lineage>
</organism>
<sequence>LIYEPVCLRIEQDSAQPKNVDCLNVWVLGPSLAPDVVTSKPLFLALFRGTIYSIKWFRRDDFCGQNKCAHRFQHIRLPQNTDF</sequence>
<name>A0AAN5DE22_9BILA</name>
<evidence type="ECO:0000313" key="2">
    <source>
        <dbReference type="Proteomes" id="UP001328107"/>
    </source>
</evidence>